<dbReference type="Gene3D" id="3.30.559.10">
    <property type="entry name" value="Chloramphenicol acetyltransferase-like domain"/>
    <property type="match status" value="1"/>
</dbReference>
<evidence type="ECO:0000256" key="3">
    <source>
        <dbReference type="ARBA" id="ARBA00023315"/>
    </source>
</evidence>
<sequence length="234" mass="26120">MKINVRDSTMVRPERATPRLNLWNSNVDLVVPRLHSPSIYFYCLDGSSTFFDTRILKDALAKAWSRSTRWRAVLPGMRMDASRSSALGRVCSSSRRTPIPRSTISVTPRPPGSWKRLIPAVDHSQDISYIPLLALQSKARAGPNSGSYSTYELLANHMWRCACLARELARPTRRRSSTSRLMGGPGYGLGSRTGTSGWDIHDNVDHDLGRARVRASHYRGAEGARCAGEYLRFA</sequence>
<reference evidence="4" key="2">
    <citation type="submission" date="2023-06" db="EMBL/GenBank/DDBJ databases">
        <authorList>
            <person name="Ma L."/>
            <person name="Liu K.-W."/>
            <person name="Li Z."/>
            <person name="Hsiao Y.-Y."/>
            <person name="Qi Y."/>
            <person name="Fu T."/>
            <person name="Tang G."/>
            <person name="Zhang D."/>
            <person name="Sun W.-H."/>
            <person name="Liu D.-K."/>
            <person name="Li Y."/>
            <person name="Chen G.-Z."/>
            <person name="Liu X.-D."/>
            <person name="Liao X.-Y."/>
            <person name="Jiang Y.-T."/>
            <person name="Yu X."/>
            <person name="Hao Y."/>
            <person name="Huang J."/>
            <person name="Zhao X.-W."/>
            <person name="Ke S."/>
            <person name="Chen Y.-Y."/>
            <person name="Wu W.-L."/>
            <person name="Hsu J.-L."/>
            <person name="Lin Y.-F."/>
            <person name="Huang M.-D."/>
            <person name="Li C.-Y."/>
            <person name="Huang L."/>
            <person name="Wang Z.-W."/>
            <person name="Zhao X."/>
            <person name="Zhong W.-Y."/>
            <person name="Peng D.-H."/>
            <person name="Ahmad S."/>
            <person name="Lan S."/>
            <person name="Zhang J.-S."/>
            <person name="Tsai W.-C."/>
            <person name="Van De Peer Y."/>
            <person name="Liu Z.-J."/>
        </authorList>
    </citation>
    <scope>NUCLEOTIDE SEQUENCE</scope>
    <source>
        <strain evidence="4">SCP</strain>
        <tissue evidence="4">Leaves</tissue>
    </source>
</reference>
<dbReference type="InterPro" id="IPR023213">
    <property type="entry name" value="CAT-like_dom_sf"/>
</dbReference>
<evidence type="ECO:0000313" key="4">
    <source>
        <dbReference type="EMBL" id="KAK1269211.1"/>
    </source>
</evidence>
<dbReference type="PANTHER" id="PTHR31642">
    <property type="entry name" value="TRICHOTHECENE 3-O-ACETYLTRANSFERASE"/>
    <property type="match status" value="1"/>
</dbReference>
<dbReference type="GO" id="GO:0016747">
    <property type="term" value="F:acyltransferase activity, transferring groups other than amino-acyl groups"/>
    <property type="evidence" value="ECO:0007669"/>
    <property type="project" value="TreeGrafter"/>
</dbReference>
<dbReference type="InterPro" id="IPR050317">
    <property type="entry name" value="Plant_Fungal_Acyltransferase"/>
</dbReference>
<dbReference type="Proteomes" id="UP001179952">
    <property type="component" value="Unassembled WGS sequence"/>
</dbReference>
<evidence type="ECO:0000256" key="1">
    <source>
        <dbReference type="ARBA" id="ARBA00009861"/>
    </source>
</evidence>
<gene>
    <name evidence="4" type="ORF">QJS04_geneDACA013656</name>
</gene>
<proteinExistence type="inferred from homology"/>
<dbReference type="AlphaFoldDB" id="A0AAV9AZ75"/>
<dbReference type="EMBL" id="JAUJYN010000006">
    <property type="protein sequence ID" value="KAK1269211.1"/>
    <property type="molecule type" value="Genomic_DNA"/>
</dbReference>
<comment type="similarity">
    <text evidence="1">Belongs to the plant acyltransferase family.</text>
</comment>
<accession>A0AAV9AZ75</accession>
<evidence type="ECO:0000313" key="5">
    <source>
        <dbReference type="Proteomes" id="UP001179952"/>
    </source>
</evidence>
<dbReference type="PANTHER" id="PTHR31642:SF11">
    <property type="entry name" value="SHIKIMATE O-HYDROXYCINNAMOYLTRANSFERASE"/>
    <property type="match status" value="1"/>
</dbReference>
<evidence type="ECO:0000256" key="2">
    <source>
        <dbReference type="ARBA" id="ARBA00022679"/>
    </source>
</evidence>
<reference evidence="4" key="1">
    <citation type="journal article" date="2023" name="Nat. Commun.">
        <title>Diploid and tetraploid genomes of Acorus and the evolution of monocots.</title>
        <authorList>
            <person name="Ma L."/>
            <person name="Liu K.W."/>
            <person name="Li Z."/>
            <person name="Hsiao Y.Y."/>
            <person name="Qi Y."/>
            <person name="Fu T."/>
            <person name="Tang G.D."/>
            <person name="Zhang D."/>
            <person name="Sun W.H."/>
            <person name="Liu D.K."/>
            <person name="Li Y."/>
            <person name="Chen G.Z."/>
            <person name="Liu X.D."/>
            <person name="Liao X.Y."/>
            <person name="Jiang Y.T."/>
            <person name="Yu X."/>
            <person name="Hao Y."/>
            <person name="Huang J."/>
            <person name="Zhao X.W."/>
            <person name="Ke S."/>
            <person name="Chen Y.Y."/>
            <person name="Wu W.L."/>
            <person name="Hsu J.L."/>
            <person name="Lin Y.F."/>
            <person name="Huang M.D."/>
            <person name="Li C.Y."/>
            <person name="Huang L."/>
            <person name="Wang Z.W."/>
            <person name="Zhao X."/>
            <person name="Zhong W.Y."/>
            <person name="Peng D.H."/>
            <person name="Ahmad S."/>
            <person name="Lan S."/>
            <person name="Zhang J.S."/>
            <person name="Tsai W.C."/>
            <person name="Van de Peer Y."/>
            <person name="Liu Z.J."/>
        </authorList>
    </citation>
    <scope>NUCLEOTIDE SEQUENCE</scope>
    <source>
        <strain evidence="4">SCP</strain>
    </source>
</reference>
<keyword evidence="5" id="KW-1185">Reference proteome</keyword>
<protein>
    <submittedName>
        <fullName evidence="4">Shikimate O-hydroxycinnamoyltransferase</fullName>
    </submittedName>
</protein>
<name>A0AAV9AZ75_ACOGR</name>
<organism evidence="4 5">
    <name type="scientific">Acorus gramineus</name>
    <name type="common">Dwarf sweet flag</name>
    <dbReference type="NCBI Taxonomy" id="55184"/>
    <lineage>
        <taxon>Eukaryota</taxon>
        <taxon>Viridiplantae</taxon>
        <taxon>Streptophyta</taxon>
        <taxon>Embryophyta</taxon>
        <taxon>Tracheophyta</taxon>
        <taxon>Spermatophyta</taxon>
        <taxon>Magnoliopsida</taxon>
        <taxon>Liliopsida</taxon>
        <taxon>Acoraceae</taxon>
        <taxon>Acorus</taxon>
    </lineage>
</organism>
<comment type="caution">
    <text evidence="4">The sequence shown here is derived from an EMBL/GenBank/DDBJ whole genome shotgun (WGS) entry which is preliminary data.</text>
</comment>
<keyword evidence="3" id="KW-0012">Acyltransferase</keyword>
<keyword evidence="2" id="KW-0808">Transferase</keyword>